<feature type="compositionally biased region" description="Basic and acidic residues" evidence="1">
    <location>
        <begin position="48"/>
        <end position="58"/>
    </location>
</feature>
<reference evidence="2 3" key="1">
    <citation type="submission" date="2020-10" db="EMBL/GenBank/DDBJ databases">
        <title>Sequencing the genomes of 1000 actinobacteria strains.</title>
        <authorList>
            <person name="Klenk H.-P."/>
        </authorList>
    </citation>
    <scope>NUCLEOTIDE SEQUENCE [LARGE SCALE GENOMIC DNA]</scope>
    <source>
        <strain evidence="2 3">DSM 43173</strain>
    </source>
</reference>
<sequence>MALIAGHRGLPDELGEKILGDAAMGVCRHLGVVQDAGGVADHALDSARGDGVVDRDGSRMAVRQPIDRDGPGTAVQAPDQRDGNGFVHALGREE</sequence>
<dbReference type="RefSeq" id="WP_192785156.1">
    <property type="nucleotide sequence ID" value="NZ_JADBEK010000001.1"/>
</dbReference>
<comment type="caution">
    <text evidence="2">The sequence shown here is derived from an EMBL/GenBank/DDBJ whole genome shotgun (WGS) entry which is preliminary data.</text>
</comment>
<protein>
    <submittedName>
        <fullName evidence="2">Uncharacterized protein</fullName>
    </submittedName>
</protein>
<evidence type="ECO:0000256" key="1">
    <source>
        <dbReference type="SAM" id="MobiDB-lite"/>
    </source>
</evidence>
<proteinExistence type="predicted"/>
<gene>
    <name evidence="2" type="ORF">H4W80_002432</name>
</gene>
<accession>A0ABR9LU43</accession>
<evidence type="ECO:0000313" key="2">
    <source>
        <dbReference type="EMBL" id="MBE1584174.1"/>
    </source>
</evidence>
<keyword evidence="3" id="KW-1185">Reference proteome</keyword>
<feature type="region of interest" description="Disordered" evidence="1">
    <location>
        <begin position="48"/>
        <end position="85"/>
    </location>
</feature>
<dbReference type="Proteomes" id="UP000633509">
    <property type="component" value="Unassembled WGS sequence"/>
</dbReference>
<evidence type="ECO:0000313" key="3">
    <source>
        <dbReference type="Proteomes" id="UP000633509"/>
    </source>
</evidence>
<dbReference type="EMBL" id="JADBEK010000001">
    <property type="protein sequence ID" value="MBE1584174.1"/>
    <property type="molecule type" value="Genomic_DNA"/>
</dbReference>
<organism evidence="2 3">
    <name type="scientific">Nonomuraea angiospora</name>
    <dbReference type="NCBI Taxonomy" id="46172"/>
    <lineage>
        <taxon>Bacteria</taxon>
        <taxon>Bacillati</taxon>
        <taxon>Actinomycetota</taxon>
        <taxon>Actinomycetes</taxon>
        <taxon>Streptosporangiales</taxon>
        <taxon>Streptosporangiaceae</taxon>
        <taxon>Nonomuraea</taxon>
    </lineage>
</organism>
<name>A0ABR9LU43_9ACTN</name>